<keyword evidence="3" id="KW-0597">Phosphoprotein</keyword>
<dbReference type="InterPro" id="IPR011006">
    <property type="entry name" value="CheY-like_superfamily"/>
</dbReference>
<dbReference type="STRING" id="313367.JSE7799_00997"/>
<keyword evidence="9" id="KW-1185">Reference proteome</keyword>
<dbReference type="Pfam" id="PF08448">
    <property type="entry name" value="PAS_4"/>
    <property type="match status" value="1"/>
</dbReference>
<organism evidence="8 9">
    <name type="scientific">Jannaschia seosinensis</name>
    <dbReference type="NCBI Taxonomy" id="313367"/>
    <lineage>
        <taxon>Bacteria</taxon>
        <taxon>Pseudomonadati</taxon>
        <taxon>Pseudomonadota</taxon>
        <taxon>Alphaproteobacteria</taxon>
        <taxon>Rhodobacterales</taxon>
        <taxon>Roseobacteraceae</taxon>
        <taxon>Jannaschia</taxon>
    </lineage>
</organism>
<dbReference type="SUPFAM" id="SSF55874">
    <property type="entry name" value="ATPase domain of HSP90 chaperone/DNA topoisomerase II/histidine kinase"/>
    <property type="match status" value="1"/>
</dbReference>
<gene>
    <name evidence="8" type="ORF">JSE7799_00997</name>
</gene>
<dbReference type="PROSITE" id="PS50113">
    <property type="entry name" value="PAC"/>
    <property type="match status" value="1"/>
</dbReference>
<sequence>MSDRRVNTARLTQAGLNLIGQGLSIYDSDLRLAVSNRMLATMFDLPDALTRPGARFSDTLRFLLERGEYGFVADIDAEIEARLTQARTFEPHYLERERPNGQVIAVEGSPLPEGGWVTVYTDITATRAQERLLRARSETLSEQLIARNEELAHANRQLAATNAALEQARREATDMAARIQLTTEMLPAHIARLDRDRRYTFSNRRLAAVMPGAASDIFGLTMEDALGPQTYAAIAPHLTRALDGEPEVFEITHDPSGRRIRVSFTPDRDEDGAVIGVYALSVDITEEAQARAALSQSAGRQVAAQLTSGMAHDFANLLTVILGLRDKLGTMDLPPPAREAVDAIGVAATRGGVLIDRIAGLSGPRDLQPRATDLRAFLAETAVLGGASLPKGQELVWDVEGLEAPVLLDPEALRDALLNLVLNARDAIGEVPGRIRLTARALRDTWLEIEATDTGHGFSDQALAHGLEPFFTEKGEDGTGLGLSMVYDVVKLAGGRVRLGRAEGGGGRVALRLPLRPAPPGPAPMLVLLVEDAAHIREAVRVRLVTAGHSVLEAATVAEARDLLDIDGIDLVLSDIMLKSEETGLDLARAAGARGLRAALMTSLSVDAPLYREAAADWPVLRKPFSVEKLAAVIA</sequence>
<protein>
    <recommendedName>
        <fullName evidence="2">histidine kinase</fullName>
        <ecNumber evidence="2">2.7.13.3</ecNumber>
    </recommendedName>
</protein>
<evidence type="ECO:0000256" key="2">
    <source>
        <dbReference type="ARBA" id="ARBA00012438"/>
    </source>
</evidence>
<feature type="coiled-coil region" evidence="4">
    <location>
        <begin position="148"/>
        <end position="178"/>
    </location>
</feature>
<dbReference type="Pfam" id="PF00072">
    <property type="entry name" value="Response_reg"/>
    <property type="match status" value="1"/>
</dbReference>
<dbReference type="InterPro" id="IPR001789">
    <property type="entry name" value="Sig_transdc_resp-reg_receiver"/>
</dbReference>
<dbReference type="SMART" id="SM00387">
    <property type="entry name" value="HATPase_c"/>
    <property type="match status" value="1"/>
</dbReference>
<dbReference type="Proteomes" id="UP000049455">
    <property type="component" value="Unassembled WGS sequence"/>
</dbReference>
<evidence type="ECO:0000256" key="1">
    <source>
        <dbReference type="ARBA" id="ARBA00000085"/>
    </source>
</evidence>
<dbReference type="PRINTS" id="PR00344">
    <property type="entry name" value="BCTRLSENSOR"/>
</dbReference>
<comment type="catalytic activity">
    <reaction evidence="1">
        <text>ATP + protein L-histidine = ADP + protein N-phospho-L-histidine.</text>
        <dbReference type="EC" id="2.7.13.3"/>
    </reaction>
</comment>
<dbReference type="SMART" id="SM00448">
    <property type="entry name" value="REC"/>
    <property type="match status" value="1"/>
</dbReference>
<dbReference type="EMBL" id="CYPR01000055">
    <property type="protein sequence ID" value="CUH33606.1"/>
    <property type="molecule type" value="Genomic_DNA"/>
</dbReference>
<feature type="domain" description="Response regulatory" evidence="6">
    <location>
        <begin position="526"/>
        <end position="635"/>
    </location>
</feature>
<dbReference type="GO" id="GO:0000160">
    <property type="term" value="P:phosphorelay signal transduction system"/>
    <property type="evidence" value="ECO:0007669"/>
    <property type="project" value="InterPro"/>
</dbReference>
<dbReference type="PANTHER" id="PTHR43065:SF42">
    <property type="entry name" value="TWO-COMPONENT SENSOR PPRA"/>
    <property type="match status" value="1"/>
</dbReference>
<dbReference type="InterPro" id="IPR004358">
    <property type="entry name" value="Sig_transdc_His_kin-like_C"/>
</dbReference>
<evidence type="ECO:0000259" key="7">
    <source>
        <dbReference type="PROSITE" id="PS50113"/>
    </source>
</evidence>
<dbReference type="PANTHER" id="PTHR43065">
    <property type="entry name" value="SENSOR HISTIDINE KINASE"/>
    <property type="match status" value="1"/>
</dbReference>
<dbReference type="OrthoDB" id="9796100at2"/>
<dbReference type="InterPro" id="IPR013656">
    <property type="entry name" value="PAS_4"/>
</dbReference>
<dbReference type="PROSITE" id="PS50110">
    <property type="entry name" value="RESPONSE_REGULATORY"/>
    <property type="match status" value="1"/>
</dbReference>
<dbReference type="InterPro" id="IPR003594">
    <property type="entry name" value="HATPase_dom"/>
</dbReference>
<reference evidence="8 9" key="1">
    <citation type="submission" date="2015-09" db="EMBL/GenBank/DDBJ databases">
        <authorList>
            <person name="Jackson K.R."/>
            <person name="Lunt B.L."/>
            <person name="Fisher J.N.B."/>
            <person name="Gardner A.V."/>
            <person name="Bailey M.E."/>
            <person name="Deus L.M."/>
            <person name="Earl A.S."/>
            <person name="Gibby P.D."/>
            <person name="Hartmann K.A."/>
            <person name="Liu J.E."/>
            <person name="Manci A.M."/>
            <person name="Nielsen D.A."/>
            <person name="Solomon M.B."/>
            <person name="Breakwell D.P."/>
            <person name="Burnett S.H."/>
            <person name="Grose J.H."/>
        </authorList>
    </citation>
    <scope>NUCLEOTIDE SEQUENCE [LARGE SCALE GENOMIC DNA]</scope>
    <source>
        <strain evidence="8 9">CECT 7799</strain>
    </source>
</reference>
<feature type="modified residue" description="4-aspartylphosphate" evidence="3">
    <location>
        <position position="575"/>
    </location>
</feature>
<dbReference type="InterPro" id="IPR000700">
    <property type="entry name" value="PAS-assoc_C"/>
</dbReference>
<dbReference type="Gene3D" id="3.30.450.20">
    <property type="entry name" value="PAS domain"/>
    <property type="match status" value="1"/>
</dbReference>
<evidence type="ECO:0000256" key="4">
    <source>
        <dbReference type="SAM" id="Coils"/>
    </source>
</evidence>
<dbReference type="SUPFAM" id="SSF52172">
    <property type="entry name" value="CheY-like"/>
    <property type="match status" value="1"/>
</dbReference>
<keyword evidence="4" id="KW-0175">Coiled coil</keyword>
<dbReference type="AlphaFoldDB" id="A0A0M7B900"/>
<dbReference type="InterPro" id="IPR035965">
    <property type="entry name" value="PAS-like_dom_sf"/>
</dbReference>
<dbReference type="Gene3D" id="3.40.50.2300">
    <property type="match status" value="1"/>
</dbReference>
<dbReference type="Pfam" id="PF02518">
    <property type="entry name" value="HATPase_c"/>
    <property type="match status" value="1"/>
</dbReference>
<evidence type="ECO:0000256" key="3">
    <source>
        <dbReference type="PROSITE-ProRule" id="PRU00169"/>
    </source>
</evidence>
<dbReference type="Gene3D" id="3.30.565.10">
    <property type="entry name" value="Histidine kinase-like ATPase, C-terminal domain"/>
    <property type="match status" value="1"/>
</dbReference>
<dbReference type="SUPFAM" id="SSF55785">
    <property type="entry name" value="PYP-like sensor domain (PAS domain)"/>
    <property type="match status" value="1"/>
</dbReference>
<dbReference type="PROSITE" id="PS50109">
    <property type="entry name" value="HIS_KIN"/>
    <property type="match status" value="1"/>
</dbReference>
<evidence type="ECO:0000259" key="6">
    <source>
        <dbReference type="PROSITE" id="PS50110"/>
    </source>
</evidence>
<dbReference type="GO" id="GO:0004673">
    <property type="term" value="F:protein histidine kinase activity"/>
    <property type="evidence" value="ECO:0007669"/>
    <property type="project" value="UniProtKB-EC"/>
</dbReference>
<evidence type="ECO:0000313" key="8">
    <source>
        <dbReference type="EMBL" id="CUH33606.1"/>
    </source>
</evidence>
<evidence type="ECO:0000313" key="9">
    <source>
        <dbReference type="Proteomes" id="UP000049455"/>
    </source>
</evidence>
<feature type="domain" description="Histidine kinase" evidence="5">
    <location>
        <begin position="309"/>
        <end position="517"/>
    </location>
</feature>
<evidence type="ECO:0000259" key="5">
    <source>
        <dbReference type="PROSITE" id="PS50109"/>
    </source>
</evidence>
<name>A0A0M7B900_9RHOB</name>
<feature type="domain" description="PAC" evidence="7">
    <location>
        <begin position="242"/>
        <end position="296"/>
    </location>
</feature>
<dbReference type="EC" id="2.7.13.3" evidence="2"/>
<dbReference type="InterPro" id="IPR036890">
    <property type="entry name" value="HATPase_C_sf"/>
</dbReference>
<accession>A0A0M7B900</accession>
<dbReference type="Pfam" id="PF12860">
    <property type="entry name" value="PAS_7"/>
    <property type="match status" value="1"/>
</dbReference>
<proteinExistence type="predicted"/>
<dbReference type="RefSeq" id="WP_055662644.1">
    <property type="nucleotide sequence ID" value="NZ_CYPR01000055.1"/>
</dbReference>
<dbReference type="InterPro" id="IPR005467">
    <property type="entry name" value="His_kinase_dom"/>
</dbReference>